<accession>A0A2S1KV55</accession>
<organism evidence="2 3">
    <name type="scientific">Weissella cibaria</name>
    <dbReference type="NCBI Taxonomy" id="137591"/>
    <lineage>
        <taxon>Bacteria</taxon>
        <taxon>Bacillati</taxon>
        <taxon>Bacillota</taxon>
        <taxon>Bacilli</taxon>
        <taxon>Lactobacillales</taxon>
        <taxon>Lactobacillaceae</taxon>
        <taxon>Weissella</taxon>
    </lineage>
</organism>
<keyword evidence="1" id="KW-0472">Membrane</keyword>
<sequence>MSVVFDRTPRCSQMFSISKTSASCRGILSSLAITEADFLKASVPITTATCCSDILLFIIIFLLSSVSPMGVLCYVSVATSLYSMVVISRLCLCYLNMFLSNISVATISVSPKPTSMPIRITSNHSINTLTYLPYS</sequence>
<keyword evidence="2" id="KW-0614">Plasmid</keyword>
<geneLocation type="plasmid" evidence="2">
    <name>unnamed1</name>
</geneLocation>
<reference evidence="2 3" key="1">
    <citation type="submission" date="2017-04" db="EMBL/GenBank/DDBJ databases">
        <title>Weissella cibaria strain m2 complete genome.</title>
        <authorList>
            <person name="Pan Q."/>
            <person name="Tan M."/>
            <person name="Yao F."/>
            <person name="Su S."/>
        </authorList>
    </citation>
    <scope>NUCLEOTIDE SEQUENCE [LARGE SCALE GENOMIC DNA]</scope>
    <source>
        <strain evidence="2 3">M2</strain>
        <plasmid evidence="3">Plasmid unnamed1</plasmid>
    </source>
</reference>
<gene>
    <name evidence="2" type="ORF">B6254_2479</name>
</gene>
<dbReference type="Proteomes" id="UP000244870">
    <property type="component" value="Plasmid unnamed1"/>
</dbReference>
<feature type="transmembrane region" description="Helical" evidence="1">
    <location>
        <begin position="83"/>
        <end position="109"/>
    </location>
</feature>
<keyword evidence="1" id="KW-0812">Transmembrane</keyword>
<evidence type="ECO:0000256" key="1">
    <source>
        <dbReference type="SAM" id="Phobius"/>
    </source>
</evidence>
<dbReference type="EMBL" id="CP020929">
    <property type="protein sequence ID" value="AWF96823.1"/>
    <property type="molecule type" value="Genomic_DNA"/>
</dbReference>
<protein>
    <submittedName>
        <fullName evidence="2">Uncharacterized protein</fullName>
    </submittedName>
</protein>
<evidence type="ECO:0000313" key="3">
    <source>
        <dbReference type="Proteomes" id="UP000244870"/>
    </source>
</evidence>
<dbReference type="AlphaFoldDB" id="A0A2S1KV55"/>
<evidence type="ECO:0000313" key="2">
    <source>
        <dbReference type="EMBL" id="AWF96823.1"/>
    </source>
</evidence>
<name>A0A2S1KV55_9LACO</name>
<keyword evidence="1" id="KW-1133">Transmembrane helix</keyword>
<proteinExistence type="predicted"/>
<feature type="transmembrane region" description="Helical" evidence="1">
    <location>
        <begin position="54"/>
        <end position="77"/>
    </location>
</feature>